<organism evidence="2 3">
    <name type="scientific">Portunus trituberculatus</name>
    <name type="common">Swimming crab</name>
    <name type="synonym">Neptunus trituberculatus</name>
    <dbReference type="NCBI Taxonomy" id="210409"/>
    <lineage>
        <taxon>Eukaryota</taxon>
        <taxon>Metazoa</taxon>
        <taxon>Ecdysozoa</taxon>
        <taxon>Arthropoda</taxon>
        <taxon>Crustacea</taxon>
        <taxon>Multicrustacea</taxon>
        <taxon>Malacostraca</taxon>
        <taxon>Eumalacostraca</taxon>
        <taxon>Eucarida</taxon>
        <taxon>Decapoda</taxon>
        <taxon>Pleocyemata</taxon>
        <taxon>Brachyura</taxon>
        <taxon>Eubrachyura</taxon>
        <taxon>Portunoidea</taxon>
        <taxon>Portunidae</taxon>
        <taxon>Portuninae</taxon>
        <taxon>Portunus</taxon>
    </lineage>
</organism>
<dbReference type="AlphaFoldDB" id="A0A5B7EYG1"/>
<dbReference type="EMBL" id="VSRR010004575">
    <property type="protein sequence ID" value="MPC40090.1"/>
    <property type="molecule type" value="Genomic_DNA"/>
</dbReference>
<proteinExistence type="predicted"/>
<keyword evidence="1" id="KW-1133">Transmembrane helix</keyword>
<evidence type="ECO:0000313" key="2">
    <source>
        <dbReference type="EMBL" id="MPC40090.1"/>
    </source>
</evidence>
<keyword evidence="3" id="KW-1185">Reference proteome</keyword>
<keyword evidence="1" id="KW-0472">Membrane</keyword>
<sequence length="125" mass="13600">MADTMAAVLAFREGKDNINGLGNTSNAVLERASLVCGGKDAVYIRPIRHTIHIITIIIIIIIIAITITITIIIIVKSLYDSCLSVCLGFFYRPAHSYHLTPTTTASIHLTHSAPPLPILTHTTRP</sequence>
<gene>
    <name evidence="2" type="ORF">E2C01_033643</name>
</gene>
<dbReference type="Proteomes" id="UP000324222">
    <property type="component" value="Unassembled WGS sequence"/>
</dbReference>
<protein>
    <submittedName>
        <fullName evidence="2">Uncharacterized protein</fullName>
    </submittedName>
</protein>
<accession>A0A5B7EYG1</accession>
<evidence type="ECO:0000256" key="1">
    <source>
        <dbReference type="SAM" id="Phobius"/>
    </source>
</evidence>
<reference evidence="2 3" key="1">
    <citation type="submission" date="2019-05" db="EMBL/GenBank/DDBJ databases">
        <title>Another draft genome of Portunus trituberculatus and its Hox gene families provides insights of decapod evolution.</title>
        <authorList>
            <person name="Jeong J.-H."/>
            <person name="Song I."/>
            <person name="Kim S."/>
            <person name="Choi T."/>
            <person name="Kim D."/>
            <person name="Ryu S."/>
            <person name="Kim W."/>
        </authorList>
    </citation>
    <scope>NUCLEOTIDE SEQUENCE [LARGE SCALE GENOMIC DNA]</scope>
    <source>
        <tissue evidence="2">Muscle</tissue>
    </source>
</reference>
<name>A0A5B7EYG1_PORTR</name>
<feature type="transmembrane region" description="Helical" evidence="1">
    <location>
        <begin position="53"/>
        <end position="75"/>
    </location>
</feature>
<evidence type="ECO:0000313" key="3">
    <source>
        <dbReference type="Proteomes" id="UP000324222"/>
    </source>
</evidence>
<comment type="caution">
    <text evidence="2">The sequence shown here is derived from an EMBL/GenBank/DDBJ whole genome shotgun (WGS) entry which is preliminary data.</text>
</comment>
<keyword evidence="1" id="KW-0812">Transmembrane</keyword>